<dbReference type="Proteomes" id="UP001165060">
    <property type="component" value="Unassembled WGS sequence"/>
</dbReference>
<dbReference type="Gene3D" id="1.10.238.10">
    <property type="entry name" value="EF-hand"/>
    <property type="match status" value="1"/>
</dbReference>
<accession>A0ABQ6NCA7</accession>
<dbReference type="SMART" id="SM00054">
    <property type="entry name" value="EFh"/>
    <property type="match status" value="1"/>
</dbReference>
<evidence type="ECO:0000256" key="2">
    <source>
        <dbReference type="SAM" id="Coils"/>
    </source>
</evidence>
<name>A0ABQ6NCA7_9STRA</name>
<dbReference type="EMBL" id="BRYB01006626">
    <property type="protein sequence ID" value="GMI53523.1"/>
    <property type="molecule type" value="Genomic_DNA"/>
</dbReference>
<dbReference type="InterPro" id="IPR011992">
    <property type="entry name" value="EF-hand-dom_pair"/>
</dbReference>
<keyword evidence="2" id="KW-0175">Coiled coil</keyword>
<comment type="caution">
    <text evidence="4">The sequence shown here is derived from an EMBL/GenBank/DDBJ whole genome shotgun (WGS) entry which is preliminary data.</text>
</comment>
<organism evidence="4 5">
    <name type="scientific">Tetraparma gracilis</name>
    <dbReference type="NCBI Taxonomy" id="2962635"/>
    <lineage>
        <taxon>Eukaryota</taxon>
        <taxon>Sar</taxon>
        <taxon>Stramenopiles</taxon>
        <taxon>Ochrophyta</taxon>
        <taxon>Bolidophyceae</taxon>
        <taxon>Parmales</taxon>
        <taxon>Triparmaceae</taxon>
        <taxon>Tetraparma</taxon>
    </lineage>
</organism>
<dbReference type="InterPro" id="IPR018247">
    <property type="entry name" value="EF_Hand_1_Ca_BS"/>
</dbReference>
<protein>
    <recommendedName>
        <fullName evidence="3">EF-hand domain-containing protein</fullName>
    </recommendedName>
</protein>
<keyword evidence="1" id="KW-0106">Calcium</keyword>
<dbReference type="InterPro" id="IPR002048">
    <property type="entry name" value="EF_hand_dom"/>
</dbReference>
<dbReference type="CDD" id="cd00051">
    <property type="entry name" value="EFh"/>
    <property type="match status" value="1"/>
</dbReference>
<gene>
    <name evidence="4" type="ORF">TeGR_g6762</name>
</gene>
<feature type="domain" description="EF-hand" evidence="3">
    <location>
        <begin position="38"/>
        <end position="73"/>
    </location>
</feature>
<proteinExistence type="predicted"/>
<evidence type="ECO:0000256" key="1">
    <source>
        <dbReference type="ARBA" id="ARBA00022837"/>
    </source>
</evidence>
<dbReference type="Pfam" id="PF13202">
    <property type="entry name" value="EF-hand_5"/>
    <property type="match status" value="1"/>
</dbReference>
<dbReference type="SUPFAM" id="SSF47473">
    <property type="entry name" value="EF-hand"/>
    <property type="match status" value="1"/>
</dbReference>
<dbReference type="PROSITE" id="PS50222">
    <property type="entry name" value="EF_HAND_2"/>
    <property type="match status" value="1"/>
</dbReference>
<feature type="coiled-coil region" evidence="2">
    <location>
        <begin position="116"/>
        <end position="143"/>
    </location>
</feature>
<evidence type="ECO:0000313" key="4">
    <source>
        <dbReference type="EMBL" id="GMI53523.1"/>
    </source>
</evidence>
<reference evidence="4 5" key="1">
    <citation type="journal article" date="2023" name="Commun. Biol.">
        <title>Genome analysis of Parmales, the sister group of diatoms, reveals the evolutionary specialization of diatoms from phago-mixotrophs to photoautotrophs.</title>
        <authorList>
            <person name="Ban H."/>
            <person name="Sato S."/>
            <person name="Yoshikawa S."/>
            <person name="Yamada K."/>
            <person name="Nakamura Y."/>
            <person name="Ichinomiya M."/>
            <person name="Sato N."/>
            <person name="Blanc-Mathieu R."/>
            <person name="Endo H."/>
            <person name="Kuwata A."/>
            <person name="Ogata H."/>
        </authorList>
    </citation>
    <scope>NUCLEOTIDE SEQUENCE [LARGE SCALE GENOMIC DNA]</scope>
</reference>
<dbReference type="PROSITE" id="PS00018">
    <property type="entry name" value="EF_HAND_1"/>
    <property type="match status" value="1"/>
</dbReference>
<keyword evidence="5" id="KW-1185">Reference proteome</keyword>
<sequence>MGCCSSSDYAVLDDEISLADNVLPTLPNATRLKDCPAESETSLKCLFQEFDRDGDGLISAEELHAGLLLLKKSPSKAAVSRIMKTAHLSCAPANTVEFKGFALALLSRRSLLYDFLYEGHDTKEELEREIEEERKKGKGWRGMFSG</sequence>
<evidence type="ECO:0000259" key="3">
    <source>
        <dbReference type="PROSITE" id="PS50222"/>
    </source>
</evidence>
<evidence type="ECO:0000313" key="5">
    <source>
        <dbReference type="Proteomes" id="UP001165060"/>
    </source>
</evidence>